<feature type="domain" description="Molybdopterin cofactor biosynthesis C (MoaC)" evidence="5">
    <location>
        <begin position="15"/>
        <end position="148"/>
    </location>
</feature>
<protein>
    <submittedName>
        <fullName evidence="6">Molybdenum cofactor biosynthesis protein C</fullName>
    </submittedName>
</protein>
<evidence type="ECO:0000256" key="2">
    <source>
        <dbReference type="ARBA" id="ARBA00023150"/>
    </source>
</evidence>
<dbReference type="SUPFAM" id="SSF55040">
    <property type="entry name" value="Molybdenum cofactor biosynthesis protein C, MoaC"/>
    <property type="match status" value="1"/>
</dbReference>
<dbReference type="Pfam" id="PF01967">
    <property type="entry name" value="MoaC"/>
    <property type="match status" value="1"/>
</dbReference>
<dbReference type="InterPro" id="IPR036522">
    <property type="entry name" value="MoaC_sf"/>
</dbReference>
<evidence type="ECO:0000259" key="5">
    <source>
        <dbReference type="Pfam" id="PF01967"/>
    </source>
</evidence>
<dbReference type="EMBL" id="LR134533">
    <property type="protein sequence ID" value="VEJ51505.1"/>
    <property type="molecule type" value="Genomic_DNA"/>
</dbReference>
<feature type="region of interest" description="Disordered" evidence="4">
    <location>
        <begin position="1"/>
        <end position="23"/>
    </location>
</feature>
<dbReference type="OrthoDB" id="9794429at2"/>
<dbReference type="STRING" id="28091.SAMEA3174300_02019"/>
<comment type="pathway">
    <text evidence="1">Cofactor biosynthesis; molybdopterin biosynthesis.</text>
</comment>
<evidence type="ECO:0000313" key="7">
    <source>
        <dbReference type="Proteomes" id="UP000272771"/>
    </source>
</evidence>
<reference evidence="6 7" key="1">
    <citation type="submission" date="2018-12" db="EMBL/GenBank/DDBJ databases">
        <authorList>
            <consortium name="Pathogen Informatics"/>
        </authorList>
    </citation>
    <scope>NUCLEOTIDE SEQUENCE [LARGE SCALE GENOMIC DNA]</scope>
    <source>
        <strain evidence="6 7">NCTC12742</strain>
    </source>
</reference>
<evidence type="ECO:0000256" key="3">
    <source>
        <dbReference type="ARBA" id="ARBA00055087"/>
    </source>
</evidence>
<proteinExistence type="predicted"/>
<evidence type="ECO:0000256" key="1">
    <source>
        <dbReference type="ARBA" id="ARBA00005046"/>
    </source>
</evidence>
<dbReference type="RefSeq" id="WP_004284012.1">
    <property type="nucleotide sequence ID" value="NZ_CAUJRG010000020.1"/>
</dbReference>
<accession>A0A3S4Z9R9</accession>
<dbReference type="InterPro" id="IPR002820">
    <property type="entry name" value="Mopterin_CF_biosynth-C_dom"/>
</dbReference>
<sequence>MINLTHLSENHTETMVDPSNKPEASATAKACGYINMNSDAIKLITQNNPQKTDVLGIARIAAIQGAKQTGFLIPLCQPAPLNHIRVDFESDLSLSRIKATVTATGNAKHSVEMDALMGVNIALLTIYDLLKAVDKNMALTHIHLQEKTNSKSENFTLTDKYENINY</sequence>
<dbReference type="GO" id="GO:0006777">
    <property type="term" value="P:Mo-molybdopterin cofactor biosynthetic process"/>
    <property type="evidence" value="ECO:0007669"/>
    <property type="project" value="UniProtKB-KW"/>
</dbReference>
<dbReference type="Proteomes" id="UP000272771">
    <property type="component" value="Chromosome"/>
</dbReference>
<dbReference type="AlphaFoldDB" id="A0A3S4Z9R9"/>
<comment type="function">
    <text evidence="3">Catalyzes the conversion of (8S)-3',8-cyclo-7,8-dihydroguanosine 5'-triphosphate to cyclic pyranopterin monophosphate (cPMP).</text>
</comment>
<keyword evidence="2" id="KW-0501">Molybdenum cofactor biosynthesis</keyword>
<evidence type="ECO:0000256" key="4">
    <source>
        <dbReference type="SAM" id="MobiDB-lite"/>
    </source>
</evidence>
<name>A0A3S4Z9R9_9NEIS</name>
<dbReference type="Gene3D" id="3.30.70.640">
    <property type="entry name" value="Molybdopterin cofactor biosynthesis C (MoaC) domain"/>
    <property type="match status" value="1"/>
</dbReference>
<dbReference type="UniPathway" id="UPA00344"/>
<evidence type="ECO:0000313" key="6">
    <source>
        <dbReference type="EMBL" id="VEJ51505.1"/>
    </source>
</evidence>
<organism evidence="6 7">
    <name type="scientific">Neisseria weaveri</name>
    <dbReference type="NCBI Taxonomy" id="28091"/>
    <lineage>
        <taxon>Bacteria</taxon>
        <taxon>Pseudomonadati</taxon>
        <taxon>Pseudomonadota</taxon>
        <taxon>Betaproteobacteria</taxon>
        <taxon>Neisseriales</taxon>
        <taxon>Neisseriaceae</taxon>
        <taxon>Neisseria</taxon>
    </lineage>
</organism>
<gene>
    <name evidence="6" type="primary">moaC</name>
    <name evidence="6" type="ORF">NCTC12742_01400</name>
</gene>
<keyword evidence="7" id="KW-1185">Reference proteome</keyword>